<evidence type="ECO:0000313" key="4">
    <source>
        <dbReference type="Proteomes" id="UP000183635"/>
    </source>
</evidence>
<sequence length="288" mass="29252">MPQIRPLLAVATLTLLGAGPLMAQDAPPPAPQPPMGHHAMKHPGPLAKLTVTGEGESTAAPDLATISLGVSSRADTAAEAMRVNAEQQAKVIEALKAEGVEARDIQTSGLNLSPVIDYQDGQAPKLTGYAAQNMVTVRVRDIGGLGPVLDKLVASGANEISGIAFSREDMTEALDQARGKAIADARHRAEVMAEAAGMRLGPLLSLSEAQPGGGPRPMMMAAADAKRADTPVEAGELAVTAQVTAVFAMHDPKAPGGDRPAPGQGDDAPAEGAPEAPPAPPAPEAPAN</sequence>
<dbReference type="AlphaFoldDB" id="A0A1I2YEK3"/>
<keyword evidence="4" id="KW-1185">Reference proteome</keyword>
<dbReference type="Pfam" id="PF04402">
    <property type="entry name" value="SIMPL"/>
    <property type="match status" value="1"/>
</dbReference>
<feature type="compositionally biased region" description="Pro residues" evidence="1">
    <location>
        <begin position="275"/>
        <end position="288"/>
    </location>
</feature>
<dbReference type="RefSeq" id="WP_074966310.1">
    <property type="nucleotide sequence ID" value="NZ_CBCRYP010000034.1"/>
</dbReference>
<keyword evidence="2" id="KW-0732">Signal</keyword>
<reference evidence="3 4" key="1">
    <citation type="submission" date="2016-10" db="EMBL/GenBank/DDBJ databases">
        <authorList>
            <person name="de Groot N.N."/>
        </authorList>
    </citation>
    <scope>NUCLEOTIDE SEQUENCE [LARGE SCALE GENOMIC DNA]</scope>
    <source>
        <strain evidence="3 4">DSM 8537</strain>
    </source>
</reference>
<dbReference type="OrthoDB" id="9813144at2"/>
<dbReference type="STRING" id="34004.SAMN04488021_10422"/>
<accession>A0A1I2YEK3</accession>
<dbReference type="Proteomes" id="UP000183635">
    <property type="component" value="Unassembled WGS sequence"/>
</dbReference>
<organism evidence="3 4">
    <name type="scientific">Paracoccus aminovorans</name>
    <dbReference type="NCBI Taxonomy" id="34004"/>
    <lineage>
        <taxon>Bacteria</taxon>
        <taxon>Pseudomonadati</taxon>
        <taxon>Pseudomonadota</taxon>
        <taxon>Alphaproteobacteria</taxon>
        <taxon>Rhodobacterales</taxon>
        <taxon>Paracoccaceae</taxon>
        <taxon>Paracoccus</taxon>
    </lineage>
</organism>
<name>A0A1I2YEK3_9RHOB</name>
<evidence type="ECO:0000313" key="3">
    <source>
        <dbReference type="EMBL" id="SFH24093.1"/>
    </source>
</evidence>
<dbReference type="GO" id="GO:0006974">
    <property type="term" value="P:DNA damage response"/>
    <property type="evidence" value="ECO:0007669"/>
    <property type="project" value="TreeGrafter"/>
</dbReference>
<evidence type="ECO:0000256" key="2">
    <source>
        <dbReference type="SAM" id="SignalP"/>
    </source>
</evidence>
<protein>
    <recommendedName>
        <fullName evidence="5">SIMPL domain-containing protein</fullName>
    </recommendedName>
</protein>
<dbReference type="PANTHER" id="PTHR34387:SF1">
    <property type="entry name" value="PERIPLASMIC IMMUNOGENIC PROTEIN"/>
    <property type="match status" value="1"/>
</dbReference>
<dbReference type="Gene3D" id="3.30.70.2970">
    <property type="entry name" value="Protein of unknown function (DUF541), domain 2"/>
    <property type="match status" value="1"/>
</dbReference>
<dbReference type="PANTHER" id="PTHR34387">
    <property type="entry name" value="SLR1258 PROTEIN"/>
    <property type="match status" value="1"/>
</dbReference>
<dbReference type="InterPro" id="IPR007497">
    <property type="entry name" value="SIMPL/DUF541"/>
</dbReference>
<dbReference type="EMBL" id="FOPU01000004">
    <property type="protein sequence ID" value="SFH24093.1"/>
    <property type="molecule type" value="Genomic_DNA"/>
</dbReference>
<proteinExistence type="predicted"/>
<feature type="region of interest" description="Disordered" evidence="1">
    <location>
        <begin position="248"/>
        <end position="288"/>
    </location>
</feature>
<dbReference type="InterPro" id="IPR052022">
    <property type="entry name" value="26kDa_periplasmic_antigen"/>
</dbReference>
<feature type="chain" id="PRO_5010318618" description="SIMPL domain-containing protein" evidence="2">
    <location>
        <begin position="24"/>
        <end position="288"/>
    </location>
</feature>
<evidence type="ECO:0008006" key="5">
    <source>
        <dbReference type="Google" id="ProtNLM"/>
    </source>
</evidence>
<evidence type="ECO:0000256" key="1">
    <source>
        <dbReference type="SAM" id="MobiDB-lite"/>
    </source>
</evidence>
<dbReference type="Gene3D" id="3.30.110.170">
    <property type="entry name" value="Protein of unknown function (DUF541), domain 1"/>
    <property type="match status" value="1"/>
</dbReference>
<feature type="signal peptide" evidence="2">
    <location>
        <begin position="1"/>
        <end position="23"/>
    </location>
</feature>
<gene>
    <name evidence="3" type="ORF">SAMN04488021_10422</name>
</gene>